<sequence length="327" mass="38218">MEAIHFATSVFAHSERWLRNQPQKCTLTRPCCLTGKMKIILTIIASACSVSSVLFAPYSLTDETVLFHREKHICRISGISNIIVGDYDFHTRQAPWDEHTAIMRSTKNSCLNNELATALQYEDRDLSGSDRRLMCLVVHARCWQLLCKHRIWSLCGGDIKLVMRALYRRRLPKYHQPLTSFKRPLPMLDDGTEEDPFYSNRVQSIIRQAGRRTRKQYHALQHRHKMIYLSRLPPEILLMIANLLPSTDTAAVQKAIGSYLGDIYWRSRIPDIFYEARDLTTESLNWEYLCLELERLKSRWAIYYSCRDDIWDSLDRTVQLIGEFNDV</sequence>
<dbReference type="AlphaFoldDB" id="A0A1L9P7U1"/>
<evidence type="ECO:0008006" key="4">
    <source>
        <dbReference type="Google" id="ProtNLM"/>
    </source>
</evidence>
<organism evidence="2 3">
    <name type="scientific">Aspergillus versicolor CBS 583.65</name>
    <dbReference type="NCBI Taxonomy" id="1036611"/>
    <lineage>
        <taxon>Eukaryota</taxon>
        <taxon>Fungi</taxon>
        <taxon>Dikarya</taxon>
        <taxon>Ascomycota</taxon>
        <taxon>Pezizomycotina</taxon>
        <taxon>Eurotiomycetes</taxon>
        <taxon>Eurotiomycetidae</taxon>
        <taxon>Eurotiales</taxon>
        <taxon>Aspergillaceae</taxon>
        <taxon>Aspergillus</taxon>
        <taxon>Aspergillus subgen. Nidulantes</taxon>
    </lineage>
</organism>
<dbReference type="VEuPathDB" id="FungiDB:ASPVEDRAFT_301237"/>
<evidence type="ECO:0000313" key="3">
    <source>
        <dbReference type="Proteomes" id="UP000184073"/>
    </source>
</evidence>
<dbReference type="RefSeq" id="XP_040663363.1">
    <property type="nucleotide sequence ID" value="XM_040810321.1"/>
</dbReference>
<dbReference type="OrthoDB" id="4381838at2759"/>
<keyword evidence="1" id="KW-0812">Transmembrane</keyword>
<protein>
    <recommendedName>
        <fullName evidence="4">F-box domain-containing protein</fullName>
    </recommendedName>
</protein>
<dbReference type="Proteomes" id="UP000184073">
    <property type="component" value="Unassembled WGS sequence"/>
</dbReference>
<keyword evidence="1" id="KW-1133">Transmembrane helix</keyword>
<reference evidence="3" key="1">
    <citation type="journal article" date="2017" name="Genome Biol.">
        <title>Comparative genomics reveals high biological diversity and specific adaptations in the industrially and medically important fungal genus Aspergillus.</title>
        <authorList>
            <person name="de Vries R.P."/>
            <person name="Riley R."/>
            <person name="Wiebenga A."/>
            <person name="Aguilar-Osorio G."/>
            <person name="Amillis S."/>
            <person name="Uchima C.A."/>
            <person name="Anderluh G."/>
            <person name="Asadollahi M."/>
            <person name="Askin M."/>
            <person name="Barry K."/>
            <person name="Battaglia E."/>
            <person name="Bayram O."/>
            <person name="Benocci T."/>
            <person name="Braus-Stromeyer S.A."/>
            <person name="Caldana C."/>
            <person name="Canovas D."/>
            <person name="Cerqueira G.C."/>
            <person name="Chen F."/>
            <person name="Chen W."/>
            <person name="Choi C."/>
            <person name="Clum A."/>
            <person name="Dos Santos R.A."/>
            <person name="Damasio A.R."/>
            <person name="Diallinas G."/>
            <person name="Emri T."/>
            <person name="Fekete E."/>
            <person name="Flipphi M."/>
            <person name="Freyberg S."/>
            <person name="Gallo A."/>
            <person name="Gournas C."/>
            <person name="Habgood R."/>
            <person name="Hainaut M."/>
            <person name="Harispe M.L."/>
            <person name="Henrissat B."/>
            <person name="Hilden K.S."/>
            <person name="Hope R."/>
            <person name="Hossain A."/>
            <person name="Karabika E."/>
            <person name="Karaffa L."/>
            <person name="Karanyi Z."/>
            <person name="Krasevec N."/>
            <person name="Kuo A."/>
            <person name="Kusch H."/>
            <person name="LaButti K."/>
            <person name="Lagendijk E.L."/>
            <person name="Lapidus A."/>
            <person name="Levasseur A."/>
            <person name="Lindquist E."/>
            <person name="Lipzen A."/>
            <person name="Logrieco A.F."/>
            <person name="MacCabe A."/>
            <person name="Maekelae M.R."/>
            <person name="Malavazi I."/>
            <person name="Melin P."/>
            <person name="Meyer V."/>
            <person name="Mielnichuk N."/>
            <person name="Miskei M."/>
            <person name="Molnar A.P."/>
            <person name="Mule G."/>
            <person name="Ngan C.Y."/>
            <person name="Orejas M."/>
            <person name="Orosz E."/>
            <person name="Ouedraogo J.P."/>
            <person name="Overkamp K.M."/>
            <person name="Park H.-S."/>
            <person name="Perrone G."/>
            <person name="Piumi F."/>
            <person name="Punt P.J."/>
            <person name="Ram A.F."/>
            <person name="Ramon A."/>
            <person name="Rauscher S."/>
            <person name="Record E."/>
            <person name="Riano-Pachon D.M."/>
            <person name="Robert V."/>
            <person name="Roehrig J."/>
            <person name="Ruller R."/>
            <person name="Salamov A."/>
            <person name="Salih N.S."/>
            <person name="Samson R.A."/>
            <person name="Sandor E."/>
            <person name="Sanguinetti M."/>
            <person name="Schuetze T."/>
            <person name="Sepcic K."/>
            <person name="Shelest E."/>
            <person name="Sherlock G."/>
            <person name="Sophianopoulou V."/>
            <person name="Squina F.M."/>
            <person name="Sun H."/>
            <person name="Susca A."/>
            <person name="Todd R.B."/>
            <person name="Tsang A."/>
            <person name="Unkles S.E."/>
            <person name="van de Wiele N."/>
            <person name="van Rossen-Uffink D."/>
            <person name="Oliveira J.V."/>
            <person name="Vesth T.C."/>
            <person name="Visser J."/>
            <person name="Yu J.-H."/>
            <person name="Zhou M."/>
            <person name="Andersen M.R."/>
            <person name="Archer D.B."/>
            <person name="Baker S.E."/>
            <person name="Benoit I."/>
            <person name="Brakhage A.A."/>
            <person name="Braus G.H."/>
            <person name="Fischer R."/>
            <person name="Frisvad J.C."/>
            <person name="Goldman G.H."/>
            <person name="Houbraken J."/>
            <person name="Oakley B."/>
            <person name="Pocsi I."/>
            <person name="Scazzocchio C."/>
            <person name="Seiboth B."/>
            <person name="vanKuyk P.A."/>
            <person name="Wortman J."/>
            <person name="Dyer P.S."/>
            <person name="Grigoriev I.V."/>
        </authorList>
    </citation>
    <scope>NUCLEOTIDE SEQUENCE [LARGE SCALE GENOMIC DNA]</scope>
    <source>
        <strain evidence="3">CBS 583.65</strain>
    </source>
</reference>
<gene>
    <name evidence="2" type="ORF">ASPVEDRAFT_301237</name>
</gene>
<dbReference type="GeneID" id="63725832"/>
<accession>A0A1L9P7U1</accession>
<evidence type="ECO:0000313" key="2">
    <source>
        <dbReference type="EMBL" id="OJI97600.1"/>
    </source>
</evidence>
<name>A0A1L9P7U1_ASPVE</name>
<proteinExistence type="predicted"/>
<keyword evidence="1" id="KW-0472">Membrane</keyword>
<keyword evidence="3" id="KW-1185">Reference proteome</keyword>
<dbReference type="EMBL" id="KV878125">
    <property type="protein sequence ID" value="OJI97600.1"/>
    <property type="molecule type" value="Genomic_DNA"/>
</dbReference>
<feature type="transmembrane region" description="Helical" evidence="1">
    <location>
        <begin position="39"/>
        <end position="60"/>
    </location>
</feature>
<evidence type="ECO:0000256" key="1">
    <source>
        <dbReference type="SAM" id="Phobius"/>
    </source>
</evidence>